<accession>A0A3B1CJV2</accession>
<gene>
    <name evidence="1" type="ORF">MNBD_NITROSPINAE02-1941</name>
</gene>
<dbReference type="AlphaFoldDB" id="A0A3B1CJV2"/>
<organism evidence="1">
    <name type="scientific">hydrothermal vent metagenome</name>
    <dbReference type="NCBI Taxonomy" id="652676"/>
    <lineage>
        <taxon>unclassified sequences</taxon>
        <taxon>metagenomes</taxon>
        <taxon>ecological metagenomes</taxon>
    </lineage>
</organism>
<dbReference type="EMBL" id="UOGE01000079">
    <property type="protein sequence ID" value="VAX22950.1"/>
    <property type="molecule type" value="Genomic_DNA"/>
</dbReference>
<dbReference type="Pfam" id="PF07027">
    <property type="entry name" value="DUF1318"/>
    <property type="match status" value="1"/>
</dbReference>
<name>A0A3B1CJV2_9ZZZZ</name>
<dbReference type="PROSITE" id="PS51257">
    <property type="entry name" value="PROKAR_LIPOPROTEIN"/>
    <property type="match status" value="1"/>
</dbReference>
<evidence type="ECO:0008006" key="2">
    <source>
        <dbReference type="Google" id="ProtNLM"/>
    </source>
</evidence>
<protein>
    <recommendedName>
        <fullName evidence="2">DUF1318 domain-containing protein</fullName>
    </recommendedName>
</protein>
<dbReference type="InterPro" id="IPR008309">
    <property type="entry name" value="YdbL"/>
</dbReference>
<proteinExistence type="predicted"/>
<reference evidence="1" key="1">
    <citation type="submission" date="2018-06" db="EMBL/GenBank/DDBJ databases">
        <authorList>
            <person name="Zhirakovskaya E."/>
        </authorList>
    </citation>
    <scope>NUCLEOTIDE SEQUENCE</scope>
</reference>
<sequence length="194" mass="21964">MRIVRIDARKLGIALILLTVSSCSNILQVKIDVVDQRTALENQVLGSYQEIGEEVYMLASVRSIDENGLLVPAPKISAGRRKALAAMQRSLFNKDDIEMYKAKGALGEGRDGYLKYFPREKMESDPAKKEFLINLAREENEDRKILYTRIVETNENFRDGDLPKVESIMAGLNRDSARKGELIEQDSGKWITKK</sequence>
<evidence type="ECO:0000313" key="1">
    <source>
        <dbReference type="EMBL" id="VAX22950.1"/>
    </source>
</evidence>